<evidence type="ECO:0000259" key="7">
    <source>
        <dbReference type="PROSITE" id="PS50106"/>
    </source>
</evidence>
<keyword evidence="6" id="KW-0472">Membrane</keyword>
<comment type="similarity">
    <text evidence="1 5">Belongs to the peptidase S41A family.</text>
</comment>
<dbReference type="Gene3D" id="2.30.42.10">
    <property type="match status" value="1"/>
</dbReference>
<evidence type="ECO:0000256" key="5">
    <source>
        <dbReference type="RuleBase" id="RU004404"/>
    </source>
</evidence>
<dbReference type="Pfam" id="PF17820">
    <property type="entry name" value="PDZ_6"/>
    <property type="match status" value="1"/>
</dbReference>
<dbReference type="InterPro" id="IPR041489">
    <property type="entry name" value="PDZ_6"/>
</dbReference>
<dbReference type="InterPro" id="IPR005151">
    <property type="entry name" value="Tail-specific_protease"/>
</dbReference>
<evidence type="ECO:0000256" key="2">
    <source>
        <dbReference type="ARBA" id="ARBA00022670"/>
    </source>
</evidence>
<dbReference type="NCBIfam" id="TIGR00225">
    <property type="entry name" value="prc"/>
    <property type="match status" value="1"/>
</dbReference>
<dbReference type="AlphaFoldDB" id="A0A7T5US42"/>
<keyword evidence="6" id="KW-1133">Transmembrane helix</keyword>
<dbReference type="InterPro" id="IPR004447">
    <property type="entry name" value="Peptidase_S41A"/>
</dbReference>
<dbReference type="Pfam" id="PF03572">
    <property type="entry name" value="Peptidase_S41"/>
    <property type="match status" value="1"/>
</dbReference>
<dbReference type="Gene3D" id="3.90.226.10">
    <property type="entry name" value="2-enoyl-CoA Hydratase, Chain A, domain 1"/>
    <property type="match status" value="1"/>
</dbReference>
<dbReference type="InterPro" id="IPR029045">
    <property type="entry name" value="ClpP/crotonase-like_dom_sf"/>
</dbReference>
<proteinExistence type="inferred from homology"/>
<reference evidence="8 9" key="1">
    <citation type="submission" date="2020-07" db="EMBL/GenBank/DDBJ databases">
        <title>Huge and variable diversity of episymbiotic CPR bacteria and DPANN archaea in groundwater ecosystems.</title>
        <authorList>
            <person name="He C.Y."/>
            <person name="Keren R."/>
            <person name="Whittaker M."/>
            <person name="Farag I.F."/>
            <person name="Doudna J."/>
            <person name="Cate J.H.D."/>
            <person name="Banfield J.F."/>
        </authorList>
    </citation>
    <scope>NUCLEOTIDE SEQUENCE [LARGE SCALE GENOMIC DNA]</scope>
    <source>
        <strain evidence="8">NC_groundwater_541_Ag_S-0.1um_46_50</strain>
    </source>
</reference>
<dbReference type="SUPFAM" id="SSF52096">
    <property type="entry name" value="ClpP/crotonase"/>
    <property type="match status" value="1"/>
</dbReference>
<feature type="transmembrane region" description="Helical" evidence="6">
    <location>
        <begin position="12"/>
        <end position="34"/>
    </location>
</feature>
<organism evidence="8 9">
    <name type="scientific">Candidatus Sungiibacteriota bacterium</name>
    <dbReference type="NCBI Taxonomy" id="2750080"/>
    <lineage>
        <taxon>Bacteria</taxon>
        <taxon>Candidatus Sungiibacteriota</taxon>
    </lineage>
</organism>
<gene>
    <name evidence="8" type="ORF">HYW89_04740</name>
</gene>
<dbReference type="EMBL" id="CP066690">
    <property type="protein sequence ID" value="QQG45273.1"/>
    <property type="molecule type" value="Genomic_DNA"/>
</dbReference>
<dbReference type="FunFam" id="2.30.42.10:FF:000063">
    <property type="entry name" value="Peptidase, S41 family"/>
    <property type="match status" value="1"/>
</dbReference>
<evidence type="ECO:0000256" key="1">
    <source>
        <dbReference type="ARBA" id="ARBA00009179"/>
    </source>
</evidence>
<accession>A0A7T5US42</accession>
<sequence length="409" mass="45383">MSQFDWKKYIKVYNVLIAVVILGLAFGGGVYYGYQNRPAVEKVLNVVGQTPPPQFQDVDFNLFWDVWSRLEDKFVDRAKINRQDLVYGAISGLVKALKDPHSEFLPPAQTKQFQEDIKGSFDGIGAEIGIRKSVLTVVAPLKGMPAEKAGLRAADKILKIDDTLTADLTLDEAVRLIRGPKGTEVKLLILRDSFEQPKEFKITRDTIRVQIVETERKPDGIFVIKLNHFTEGAAFEFRKAVKEFYETDSKKLVLDLRNNPGGFLAVSIDIASWFVPAGEVVARERFADGSEEIYRSTGYRLFEKVPMAVLVNEGSASASEIVAGAVRDIRGVKLVGTKTFGKGSVQEILSLPGKSSLKITIAKWLTPKGEEINGTGLEPDIKVELPKDRELKEGEDPIMEKGIEVLKGL</sequence>
<name>A0A7T5US42_9BACT</name>
<dbReference type="InterPro" id="IPR001478">
    <property type="entry name" value="PDZ"/>
</dbReference>
<dbReference type="GO" id="GO:0007165">
    <property type="term" value="P:signal transduction"/>
    <property type="evidence" value="ECO:0007669"/>
    <property type="project" value="TreeGrafter"/>
</dbReference>
<dbReference type="PANTHER" id="PTHR32060:SF30">
    <property type="entry name" value="CARBOXY-TERMINAL PROCESSING PROTEASE CTPA"/>
    <property type="match status" value="1"/>
</dbReference>
<evidence type="ECO:0000256" key="6">
    <source>
        <dbReference type="SAM" id="Phobius"/>
    </source>
</evidence>
<dbReference type="GO" id="GO:0030288">
    <property type="term" value="C:outer membrane-bounded periplasmic space"/>
    <property type="evidence" value="ECO:0007669"/>
    <property type="project" value="TreeGrafter"/>
</dbReference>
<dbReference type="SMART" id="SM00228">
    <property type="entry name" value="PDZ"/>
    <property type="match status" value="1"/>
</dbReference>
<dbReference type="Gene3D" id="3.30.750.44">
    <property type="match status" value="1"/>
</dbReference>
<keyword evidence="2 5" id="KW-0645">Protease</keyword>
<evidence type="ECO:0000256" key="4">
    <source>
        <dbReference type="ARBA" id="ARBA00022825"/>
    </source>
</evidence>
<keyword evidence="4 5" id="KW-0720">Serine protease</keyword>
<dbReference type="CDD" id="cd06782">
    <property type="entry name" value="cpPDZ_CPP-like"/>
    <property type="match status" value="1"/>
</dbReference>
<dbReference type="CDD" id="cd07560">
    <property type="entry name" value="Peptidase_S41_CPP"/>
    <property type="match status" value="1"/>
</dbReference>
<evidence type="ECO:0000256" key="3">
    <source>
        <dbReference type="ARBA" id="ARBA00022801"/>
    </source>
</evidence>
<dbReference type="SMART" id="SM00245">
    <property type="entry name" value="TSPc"/>
    <property type="match status" value="1"/>
</dbReference>
<dbReference type="GO" id="GO:0004175">
    <property type="term" value="F:endopeptidase activity"/>
    <property type="evidence" value="ECO:0007669"/>
    <property type="project" value="TreeGrafter"/>
</dbReference>
<protein>
    <submittedName>
        <fullName evidence="8">S41 family peptidase</fullName>
    </submittedName>
</protein>
<evidence type="ECO:0000313" key="8">
    <source>
        <dbReference type="EMBL" id="QQG45273.1"/>
    </source>
</evidence>
<evidence type="ECO:0000313" key="9">
    <source>
        <dbReference type="Proteomes" id="UP000595618"/>
    </source>
</evidence>
<dbReference type="GO" id="GO:0006508">
    <property type="term" value="P:proteolysis"/>
    <property type="evidence" value="ECO:0007669"/>
    <property type="project" value="UniProtKB-KW"/>
</dbReference>
<dbReference type="PANTHER" id="PTHR32060">
    <property type="entry name" value="TAIL-SPECIFIC PROTEASE"/>
    <property type="match status" value="1"/>
</dbReference>
<dbReference type="GO" id="GO:0008236">
    <property type="term" value="F:serine-type peptidase activity"/>
    <property type="evidence" value="ECO:0007669"/>
    <property type="project" value="UniProtKB-KW"/>
</dbReference>
<feature type="domain" description="PDZ" evidence="7">
    <location>
        <begin position="110"/>
        <end position="178"/>
    </location>
</feature>
<dbReference type="InterPro" id="IPR036034">
    <property type="entry name" value="PDZ_sf"/>
</dbReference>
<dbReference type="SUPFAM" id="SSF50156">
    <property type="entry name" value="PDZ domain-like"/>
    <property type="match status" value="1"/>
</dbReference>
<keyword evidence="3 5" id="KW-0378">Hydrolase</keyword>
<keyword evidence="6" id="KW-0812">Transmembrane</keyword>
<dbReference type="Proteomes" id="UP000595618">
    <property type="component" value="Chromosome"/>
</dbReference>
<dbReference type="PROSITE" id="PS50106">
    <property type="entry name" value="PDZ"/>
    <property type="match status" value="1"/>
</dbReference>